<feature type="compositionally biased region" description="Basic residues" evidence="1">
    <location>
        <begin position="55"/>
        <end position="66"/>
    </location>
</feature>
<evidence type="ECO:0000313" key="3">
    <source>
        <dbReference type="EnsemblPlants" id="AET1Gv20154900.10"/>
    </source>
</evidence>
<dbReference type="EnsemblPlants" id="AET1Gv20154900.10">
    <property type="protein sequence ID" value="AET1Gv20154900.10"/>
    <property type="gene ID" value="AET1Gv20154900"/>
</dbReference>
<dbReference type="PANTHER" id="PTHR32141">
    <property type="match status" value="1"/>
</dbReference>
<feature type="compositionally biased region" description="Low complexity" evidence="1">
    <location>
        <begin position="27"/>
        <end position="50"/>
    </location>
</feature>
<dbReference type="Pfam" id="PF08387">
    <property type="entry name" value="FBD"/>
    <property type="match status" value="1"/>
</dbReference>
<feature type="compositionally biased region" description="Pro residues" evidence="1">
    <location>
        <begin position="67"/>
        <end position="78"/>
    </location>
</feature>
<accession>A0A452XTH3</accession>
<dbReference type="AlphaFoldDB" id="A0A452XTH3"/>
<dbReference type="Proteomes" id="UP000015105">
    <property type="component" value="Chromosome 1D"/>
</dbReference>
<feature type="region of interest" description="Disordered" evidence="1">
    <location>
        <begin position="1"/>
        <end position="86"/>
    </location>
</feature>
<evidence type="ECO:0000259" key="2">
    <source>
        <dbReference type="SMART" id="SM00579"/>
    </source>
</evidence>
<reference evidence="3" key="4">
    <citation type="submission" date="2019-03" db="UniProtKB">
        <authorList>
            <consortium name="EnsemblPlants"/>
        </authorList>
    </citation>
    <scope>IDENTIFICATION</scope>
</reference>
<dbReference type="InterPro" id="IPR055302">
    <property type="entry name" value="F-box_dom-containing"/>
</dbReference>
<dbReference type="SMART" id="SM00579">
    <property type="entry name" value="FBD"/>
    <property type="match status" value="1"/>
</dbReference>
<dbReference type="Pfam" id="PF24758">
    <property type="entry name" value="LRR_At5g56370"/>
    <property type="match status" value="1"/>
</dbReference>
<reference evidence="4" key="2">
    <citation type="journal article" date="2017" name="Nat. Plants">
        <title>The Aegilops tauschii genome reveals multiple impacts of transposons.</title>
        <authorList>
            <person name="Zhao G."/>
            <person name="Zou C."/>
            <person name="Li K."/>
            <person name="Wang K."/>
            <person name="Li T."/>
            <person name="Gao L."/>
            <person name="Zhang X."/>
            <person name="Wang H."/>
            <person name="Yang Z."/>
            <person name="Liu X."/>
            <person name="Jiang W."/>
            <person name="Mao L."/>
            <person name="Kong X."/>
            <person name="Jiao Y."/>
            <person name="Jia J."/>
        </authorList>
    </citation>
    <scope>NUCLEOTIDE SEQUENCE [LARGE SCALE GENOMIC DNA]</scope>
    <source>
        <strain evidence="4">cv. AL8/78</strain>
    </source>
</reference>
<evidence type="ECO:0000313" key="4">
    <source>
        <dbReference type="Proteomes" id="UP000015105"/>
    </source>
</evidence>
<evidence type="ECO:0000256" key="1">
    <source>
        <dbReference type="SAM" id="MobiDB-lite"/>
    </source>
</evidence>
<protein>
    <recommendedName>
        <fullName evidence="2">FBD domain-containing protein</fullName>
    </recommendedName>
</protein>
<dbReference type="InterPro" id="IPR055411">
    <property type="entry name" value="LRR_FXL15/At3g58940/PEG3-like"/>
</dbReference>
<name>A0A452XTH3_AEGTS</name>
<proteinExistence type="predicted"/>
<feature type="domain" description="FBD" evidence="2">
    <location>
        <begin position="206"/>
        <end position="280"/>
    </location>
</feature>
<organism evidence="3 4">
    <name type="scientific">Aegilops tauschii subsp. strangulata</name>
    <name type="common">Goatgrass</name>
    <dbReference type="NCBI Taxonomy" id="200361"/>
    <lineage>
        <taxon>Eukaryota</taxon>
        <taxon>Viridiplantae</taxon>
        <taxon>Streptophyta</taxon>
        <taxon>Embryophyta</taxon>
        <taxon>Tracheophyta</taxon>
        <taxon>Spermatophyta</taxon>
        <taxon>Magnoliopsida</taxon>
        <taxon>Liliopsida</taxon>
        <taxon>Poales</taxon>
        <taxon>Poaceae</taxon>
        <taxon>BOP clade</taxon>
        <taxon>Pooideae</taxon>
        <taxon>Triticodae</taxon>
        <taxon>Triticeae</taxon>
        <taxon>Triticinae</taxon>
        <taxon>Aegilops</taxon>
    </lineage>
</organism>
<reference evidence="3" key="3">
    <citation type="journal article" date="2017" name="Nature">
        <title>Genome sequence of the progenitor of the wheat D genome Aegilops tauschii.</title>
        <authorList>
            <person name="Luo M.C."/>
            <person name="Gu Y.Q."/>
            <person name="Puiu D."/>
            <person name="Wang H."/>
            <person name="Twardziok S.O."/>
            <person name="Deal K.R."/>
            <person name="Huo N."/>
            <person name="Zhu T."/>
            <person name="Wang L."/>
            <person name="Wang Y."/>
            <person name="McGuire P.E."/>
            <person name="Liu S."/>
            <person name="Long H."/>
            <person name="Ramasamy R.K."/>
            <person name="Rodriguez J.C."/>
            <person name="Van S.L."/>
            <person name="Yuan L."/>
            <person name="Wang Z."/>
            <person name="Xia Z."/>
            <person name="Xiao L."/>
            <person name="Anderson O.D."/>
            <person name="Ouyang S."/>
            <person name="Liang Y."/>
            <person name="Zimin A.V."/>
            <person name="Pertea G."/>
            <person name="Qi P."/>
            <person name="Bennetzen J.L."/>
            <person name="Dai X."/>
            <person name="Dawson M.W."/>
            <person name="Muller H.G."/>
            <person name="Kugler K."/>
            <person name="Rivarola-Duarte L."/>
            <person name="Spannagl M."/>
            <person name="Mayer K.F.X."/>
            <person name="Lu F.H."/>
            <person name="Bevan M.W."/>
            <person name="Leroy P."/>
            <person name="Li P."/>
            <person name="You F.M."/>
            <person name="Sun Q."/>
            <person name="Liu Z."/>
            <person name="Lyons E."/>
            <person name="Wicker T."/>
            <person name="Salzberg S.L."/>
            <person name="Devos K.M."/>
            <person name="Dvorak J."/>
        </authorList>
    </citation>
    <scope>NUCLEOTIDE SEQUENCE [LARGE SCALE GENOMIC DNA]</scope>
    <source>
        <strain evidence="3">cv. AL8/78</strain>
    </source>
</reference>
<reference evidence="3" key="5">
    <citation type="journal article" date="2021" name="G3 (Bethesda)">
        <title>Aegilops tauschii genome assembly Aet v5.0 features greater sequence contiguity and improved annotation.</title>
        <authorList>
            <person name="Wang L."/>
            <person name="Zhu T."/>
            <person name="Rodriguez J.C."/>
            <person name="Deal K.R."/>
            <person name="Dubcovsky J."/>
            <person name="McGuire P.E."/>
            <person name="Lux T."/>
            <person name="Spannagl M."/>
            <person name="Mayer K.F.X."/>
            <person name="Baldrich P."/>
            <person name="Meyers B.C."/>
            <person name="Huo N."/>
            <person name="Gu Y.Q."/>
            <person name="Zhou H."/>
            <person name="Devos K.M."/>
            <person name="Bennetzen J.L."/>
            <person name="Unver T."/>
            <person name="Budak H."/>
            <person name="Gulick P.J."/>
            <person name="Galiba G."/>
            <person name="Kalapos B."/>
            <person name="Nelson D.R."/>
            <person name="Li P."/>
            <person name="You F.M."/>
            <person name="Luo M.C."/>
            <person name="Dvorak J."/>
        </authorList>
    </citation>
    <scope>NUCLEOTIDE SEQUENCE [LARGE SCALE GENOMIC DNA]</scope>
    <source>
        <strain evidence="3">cv. AL8/78</strain>
    </source>
</reference>
<keyword evidence="4" id="KW-1185">Reference proteome</keyword>
<dbReference type="Gramene" id="AET1Gv20154900.10">
    <property type="protein sequence ID" value="AET1Gv20154900.10"/>
    <property type="gene ID" value="AET1Gv20154900"/>
</dbReference>
<dbReference type="PANTHER" id="PTHR32141:SF45">
    <property type="entry name" value="OS07G0285200 PROTEIN"/>
    <property type="match status" value="1"/>
</dbReference>
<dbReference type="InterPro" id="IPR006566">
    <property type="entry name" value="FBD"/>
</dbReference>
<sequence>NSPTSARPLGLQAAAAVSLDSPPRPRLTPSRPLATTPGAASPDSAPAAGLDARHHLARLRPGRWPRRPTPPRPTPPRPLTSTPDAASELVVDDVPRLERLLCRGVDCETIQINKAPKLKVLGPLSPHVSKIRIANLVFQGRIPPSLGHSICTVNILALKFSGPDLKAILGVLSCFPCLEKLYVIWDIYLKAKMKNLHQYDPLNPVKCLESHLKVLVLKNYTGGEEEVGFAKFFVFNARVVKEINFAVCDRIAIDKNWMTDQLRLLQVEARASQDARLKFRSGYSHLQTNYVNSSDLSIADPFS</sequence>
<reference evidence="4" key="1">
    <citation type="journal article" date="2014" name="Science">
        <title>Ancient hybridizations among the ancestral genomes of bread wheat.</title>
        <authorList>
            <consortium name="International Wheat Genome Sequencing Consortium,"/>
            <person name="Marcussen T."/>
            <person name="Sandve S.R."/>
            <person name="Heier L."/>
            <person name="Spannagl M."/>
            <person name="Pfeifer M."/>
            <person name="Jakobsen K.S."/>
            <person name="Wulff B.B."/>
            <person name="Steuernagel B."/>
            <person name="Mayer K.F."/>
            <person name="Olsen O.A."/>
        </authorList>
    </citation>
    <scope>NUCLEOTIDE SEQUENCE [LARGE SCALE GENOMIC DNA]</scope>
    <source>
        <strain evidence="4">cv. AL8/78</strain>
    </source>
</reference>